<sequence length="451" mass="48197">MFVRGVEYLWHSTLYNWTSMRRNALGELSGSLGDLGTLLPIMVALTAAKSISLSSTLIFSGIFNIISGTVFGIPIAVQPMKAVASIVLARHLTLEENMAAGIGVAVIVLLLSITGLLSKVSVLIPIPIIKGVQLGAGFSLVLNAGATMSKLSLNSDEWYDSQWWTVGAFIVLFGTCRWPQKVPYAILIFSLGLLMSAIRLARDEDDMPKFRINWPFDCVIPTLADFATGFSTAGLGQVPLTVLNSVIAVAYLSNDLLPERPAPSVTALGMSVAIMNLVGCWFGAMPVCHGSGGLAGQYRFGARSGASVQILGIAKIAIGVCFGDSLTGLFENFPASLLGVMVFAAGMELISVGEDLNTTAADLYRGPDGRRPGHIICPPRALEMQTRRDRYLIMMVTAGITIGFKNSFIGFIAGCVCWALLEAQNRMDEWGDDWDEAGSEISTETTPLLGS</sequence>
<evidence type="ECO:0000313" key="2">
    <source>
        <dbReference type="EMBL" id="TGZ76559.1"/>
    </source>
</evidence>
<dbReference type="InParanoid" id="A0A4S2MN04"/>
<feature type="transmembrane region" description="Helical" evidence="1">
    <location>
        <begin position="123"/>
        <end position="146"/>
    </location>
</feature>
<dbReference type="InterPro" id="IPR031563">
    <property type="entry name" value="MOT1/MOT2"/>
</dbReference>
<accession>A0A4S2MN04</accession>
<organism evidence="2 3">
    <name type="scientific">Ascodesmis nigricans</name>
    <dbReference type="NCBI Taxonomy" id="341454"/>
    <lineage>
        <taxon>Eukaryota</taxon>
        <taxon>Fungi</taxon>
        <taxon>Dikarya</taxon>
        <taxon>Ascomycota</taxon>
        <taxon>Pezizomycotina</taxon>
        <taxon>Pezizomycetes</taxon>
        <taxon>Pezizales</taxon>
        <taxon>Ascodesmidaceae</taxon>
        <taxon>Ascodesmis</taxon>
    </lineage>
</organism>
<evidence type="ECO:0000256" key="1">
    <source>
        <dbReference type="SAM" id="Phobius"/>
    </source>
</evidence>
<feature type="transmembrane region" description="Helical" evidence="1">
    <location>
        <begin position="391"/>
        <end position="421"/>
    </location>
</feature>
<reference evidence="2 3" key="1">
    <citation type="submission" date="2019-04" db="EMBL/GenBank/DDBJ databases">
        <title>Comparative genomics and transcriptomics to analyze fruiting body development in filamentous ascomycetes.</title>
        <authorList>
            <consortium name="DOE Joint Genome Institute"/>
            <person name="Lutkenhaus R."/>
            <person name="Traeger S."/>
            <person name="Breuer J."/>
            <person name="Kuo A."/>
            <person name="Lipzen A."/>
            <person name="Pangilinan J."/>
            <person name="Dilworth D."/>
            <person name="Sandor L."/>
            <person name="Poggeler S."/>
            <person name="Barry K."/>
            <person name="Grigoriev I.V."/>
            <person name="Nowrousian M."/>
        </authorList>
    </citation>
    <scope>NUCLEOTIDE SEQUENCE [LARGE SCALE GENOMIC DNA]</scope>
    <source>
        <strain evidence="2 3">CBS 389.68</strain>
    </source>
</reference>
<dbReference type="OrthoDB" id="5402974at2759"/>
<feature type="transmembrane region" description="Helical" evidence="1">
    <location>
        <begin position="98"/>
        <end position="117"/>
    </location>
</feature>
<dbReference type="PANTHER" id="PTHR31970">
    <property type="match status" value="1"/>
</dbReference>
<dbReference type="STRING" id="341454.A0A4S2MN04"/>
<keyword evidence="3" id="KW-1185">Reference proteome</keyword>
<dbReference type="Pfam" id="PF16983">
    <property type="entry name" value="MFS_MOT1"/>
    <property type="match status" value="2"/>
</dbReference>
<dbReference type="GO" id="GO:0015098">
    <property type="term" value="F:molybdate ion transmembrane transporter activity"/>
    <property type="evidence" value="ECO:0007669"/>
    <property type="project" value="InterPro"/>
</dbReference>
<feature type="transmembrane region" description="Helical" evidence="1">
    <location>
        <begin position="57"/>
        <end position="77"/>
    </location>
</feature>
<proteinExistence type="predicted"/>
<evidence type="ECO:0008006" key="4">
    <source>
        <dbReference type="Google" id="ProtNLM"/>
    </source>
</evidence>
<dbReference type="AlphaFoldDB" id="A0A4S2MN04"/>
<evidence type="ECO:0000313" key="3">
    <source>
        <dbReference type="Proteomes" id="UP000298138"/>
    </source>
</evidence>
<protein>
    <recommendedName>
        <fullName evidence="4">Sulfate transporter</fullName>
    </recommendedName>
</protein>
<dbReference type="PANTHER" id="PTHR31970:SF9">
    <property type="entry name" value="MOLYBDATE TRANSPORTER 2"/>
    <property type="match status" value="1"/>
</dbReference>
<feature type="transmembrane region" description="Helical" evidence="1">
    <location>
        <begin position="31"/>
        <end position="51"/>
    </location>
</feature>
<keyword evidence="1" id="KW-1133">Transmembrane helix</keyword>
<name>A0A4S2MN04_9PEZI</name>
<keyword evidence="1" id="KW-0812">Transmembrane</keyword>
<dbReference type="Proteomes" id="UP000298138">
    <property type="component" value="Unassembled WGS sequence"/>
</dbReference>
<gene>
    <name evidence="2" type="ORF">EX30DRAFT_312267</name>
</gene>
<dbReference type="EMBL" id="ML220173">
    <property type="protein sequence ID" value="TGZ76559.1"/>
    <property type="molecule type" value="Genomic_DNA"/>
</dbReference>
<feature type="transmembrane region" description="Helical" evidence="1">
    <location>
        <begin position="182"/>
        <end position="201"/>
    </location>
</feature>
<keyword evidence="1" id="KW-0472">Membrane</keyword>